<comment type="caution">
    <text evidence="1">The sequence shown here is derived from an EMBL/GenBank/DDBJ whole genome shotgun (WGS) entry which is preliminary data.</text>
</comment>
<gene>
    <name evidence="1" type="ORF">VB798_15975</name>
</gene>
<evidence type="ECO:0000313" key="1">
    <source>
        <dbReference type="EMBL" id="MEA5428091.1"/>
    </source>
</evidence>
<dbReference type="Gene3D" id="2.160.20.120">
    <property type="match status" value="1"/>
</dbReference>
<reference evidence="1 2" key="1">
    <citation type="submission" date="2023-12" db="EMBL/GenBank/DDBJ databases">
        <title>Novel species of the genus Arcicella isolated from rivers.</title>
        <authorList>
            <person name="Lu H."/>
        </authorList>
    </citation>
    <scope>NUCLEOTIDE SEQUENCE [LARGE SCALE GENOMIC DNA]</scope>
    <source>
        <strain evidence="1 2">DC25W</strain>
    </source>
</reference>
<name>A0ABU5SLF5_9BACT</name>
<dbReference type="RefSeq" id="WP_323260099.1">
    <property type="nucleotide sequence ID" value="NZ_JAYGIM010000012.1"/>
</dbReference>
<accession>A0ABU5SLF5</accession>
<protein>
    <recommendedName>
        <fullName evidence="3">Adhesin domain-containing protein</fullName>
    </recommendedName>
</protein>
<proteinExistence type="predicted"/>
<keyword evidence="2" id="KW-1185">Reference proteome</keyword>
<evidence type="ECO:0008006" key="3">
    <source>
        <dbReference type="Google" id="ProtNLM"/>
    </source>
</evidence>
<dbReference type="Proteomes" id="UP001302222">
    <property type="component" value="Unassembled WGS sequence"/>
</dbReference>
<dbReference type="EMBL" id="JAYGIM010000012">
    <property type="protein sequence ID" value="MEA5428091.1"/>
    <property type="molecule type" value="Genomic_DNA"/>
</dbReference>
<organism evidence="1 2">
    <name type="scientific">Arcicella lustrica</name>
    <dbReference type="NCBI Taxonomy" id="2984196"/>
    <lineage>
        <taxon>Bacteria</taxon>
        <taxon>Pseudomonadati</taxon>
        <taxon>Bacteroidota</taxon>
        <taxon>Cytophagia</taxon>
        <taxon>Cytophagales</taxon>
        <taxon>Flectobacillaceae</taxon>
        <taxon>Arcicella</taxon>
    </lineage>
</organism>
<sequence length="227" mass="24864">MKTSNKLLAALAIILIIGMTSFTILLKTEYKKAATKSDISKQEIKLKAFDKLEVLTEDGVDISIEEGTTYSIKNAPNAKVIGSTLKIDSLTDVYGKVIITMPKLPAITLKGYEIALNIKGNASKFANNTLQVNSTATGDLNLNNCDLKSININTENAKIINNKWWDSWQKYYHFHLIDSKVASTDITLKGKASLSLKNTSLLSPTFNLSDSASISIEGNAMNPFVKK</sequence>
<evidence type="ECO:0000313" key="2">
    <source>
        <dbReference type="Proteomes" id="UP001302222"/>
    </source>
</evidence>